<gene>
    <name evidence="1" type="ORF">HMPREF0495_02187</name>
</gene>
<name>U2QS06_LEVBR</name>
<accession>U2QS06</accession>
<dbReference type="RefSeq" id="WP_021741335.1">
    <property type="nucleotide sequence ID" value="NZ_AZCP01000003.1"/>
</dbReference>
<reference evidence="1 2" key="1">
    <citation type="submission" date="2013-06" db="EMBL/GenBank/DDBJ databases">
        <authorList>
            <person name="Weinstock G."/>
            <person name="Sodergren E."/>
            <person name="Lobos E.A."/>
            <person name="Fulton L."/>
            <person name="Fulton R."/>
            <person name="Courtney L."/>
            <person name="Fronick C."/>
            <person name="O'Laughlin M."/>
            <person name="Godfrey J."/>
            <person name="Wilson R.M."/>
            <person name="Miner T."/>
            <person name="Farmer C."/>
            <person name="Delehaunty K."/>
            <person name="Cordes M."/>
            <person name="Minx P."/>
            <person name="Tomlinson C."/>
            <person name="Chen J."/>
            <person name="Wollam A."/>
            <person name="Pepin K.H."/>
            <person name="Bhonagiri V."/>
            <person name="Zhang X."/>
            <person name="Warren W."/>
            <person name="Mitreva M."/>
            <person name="Mardis E.R."/>
            <person name="Wilson R.K."/>
        </authorList>
    </citation>
    <scope>NUCLEOTIDE SEQUENCE [LARGE SCALE GENOMIC DNA]</scope>
    <source>
        <strain evidence="1 2">ATCC 14869</strain>
    </source>
</reference>
<dbReference type="GeneID" id="56991815"/>
<dbReference type="Proteomes" id="UP000016644">
    <property type="component" value="Unassembled WGS sequence"/>
</dbReference>
<dbReference type="AlphaFoldDB" id="U2QS06"/>
<protein>
    <submittedName>
        <fullName evidence="1">Uncharacterized protein</fullName>
    </submittedName>
</protein>
<evidence type="ECO:0000313" key="1">
    <source>
        <dbReference type="EMBL" id="ERK41507.1"/>
    </source>
</evidence>
<sequence length="92" mass="10569">MDNQPLNNFSELLMIVPQKKNGSQAEIVQNIIHYLESHDVLWYDVQSSQNERHHKHSAIRIQAHMPNQSVNETINVLSAFIDVSQIIVRPLG</sequence>
<dbReference type="HOGENOM" id="CLU_2409511_0_0_9"/>
<proteinExistence type="predicted"/>
<comment type="caution">
    <text evidence="1">The sequence shown here is derived from an EMBL/GenBank/DDBJ whole genome shotgun (WGS) entry which is preliminary data.</text>
</comment>
<evidence type="ECO:0000313" key="2">
    <source>
        <dbReference type="Proteomes" id="UP000016644"/>
    </source>
</evidence>
<dbReference type="EMBL" id="AWVK01000107">
    <property type="protein sequence ID" value="ERK41507.1"/>
    <property type="molecule type" value="Genomic_DNA"/>
</dbReference>
<organism evidence="1 2">
    <name type="scientific">Levilactobacillus brevis ATCC 14869 = DSM 20054</name>
    <dbReference type="NCBI Taxonomy" id="649758"/>
    <lineage>
        <taxon>Bacteria</taxon>
        <taxon>Bacillati</taxon>
        <taxon>Bacillota</taxon>
        <taxon>Bacilli</taxon>
        <taxon>Lactobacillales</taxon>
        <taxon>Lactobacillaceae</taxon>
        <taxon>Levilactobacillus</taxon>
    </lineage>
</organism>